<evidence type="ECO:0000313" key="20">
    <source>
        <dbReference type="EMBL" id="SDI94689.1"/>
    </source>
</evidence>
<dbReference type="RefSeq" id="WP_093190802.1">
    <property type="nucleotide sequence ID" value="NZ_FNEV01000001.1"/>
</dbReference>
<accession>A0A1G8PQ68</accession>
<evidence type="ECO:0000256" key="18">
    <source>
        <dbReference type="PIRSR" id="PIRSR600829-4"/>
    </source>
</evidence>
<dbReference type="Proteomes" id="UP000199225">
    <property type="component" value="Unassembled WGS sequence"/>
</dbReference>
<evidence type="ECO:0000256" key="4">
    <source>
        <dbReference type="ARBA" id="ARBA00022516"/>
    </source>
</evidence>
<evidence type="ECO:0000256" key="5">
    <source>
        <dbReference type="ARBA" id="ARBA00022679"/>
    </source>
</evidence>
<dbReference type="GO" id="GO:0005886">
    <property type="term" value="C:plasma membrane"/>
    <property type="evidence" value="ECO:0007669"/>
    <property type="project" value="UniProtKB-SubCell"/>
</dbReference>
<keyword evidence="11" id="KW-0443">Lipid metabolism</keyword>
<dbReference type="InterPro" id="IPR000829">
    <property type="entry name" value="DAGK"/>
</dbReference>
<comment type="subcellular location">
    <subcellularLocation>
        <location evidence="1">Cell membrane</location>
        <topology evidence="1">Multi-pass membrane protein</topology>
    </subcellularLocation>
</comment>
<protein>
    <submittedName>
        <fullName evidence="20">Diacylglycerol kinase (ATP)</fullName>
    </submittedName>
</protein>
<dbReference type="STRING" id="86666.SAMN04490247_0132"/>
<feature type="transmembrane region" description="Helical" evidence="19">
    <location>
        <begin position="58"/>
        <end position="77"/>
    </location>
</feature>
<keyword evidence="21" id="KW-1185">Reference proteome</keyword>
<keyword evidence="7 17" id="KW-0547">Nucleotide-binding</keyword>
<comment type="similarity">
    <text evidence="2">Belongs to the bacterial diacylglycerol kinase family.</text>
</comment>
<keyword evidence="12 19" id="KW-0472">Membrane</keyword>
<dbReference type="GO" id="GO:0016301">
    <property type="term" value="F:kinase activity"/>
    <property type="evidence" value="ECO:0007669"/>
    <property type="project" value="UniProtKB-KW"/>
</dbReference>
<feature type="binding site" evidence="17">
    <location>
        <position position="78"/>
    </location>
    <ligand>
        <name>ATP</name>
        <dbReference type="ChEBI" id="CHEBI:30616"/>
    </ligand>
</feature>
<keyword evidence="3" id="KW-1003">Cell membrane</keyword>
<keyword evidence="10 19" id="KW-1133">Transmembrane helix</keyword>
<feature type="transmembrane region" description="Helical" evidence="19">
    <location>
        <begin position="98"/>
        <end position="119"/>
    </location>
</feature>
<keyword evidence="18" id="KW-0460">Magnesium</keyword>
<feature type="binding site" evidence="16">
    <location>
        <position position="71"/>
    </location>
    <ligand>
        <name>substrate</name>
    </ligand>
</feature>
<evidence type="ECO:0000256" key="15">
    <source>
        <dbReference type="PIRSR" id="PIRSR600829-1"/>
    </source>
</evidence>
<feature type="active site" description="Proton acceptor" evidence="15">
    <location>
        <position position="71"/>
    </location>
</feature>
<keyword evidence="6 19" id="KW-0812">Transmembrane</keyword>
<reference evidence="21" key="1">
    <citation type="submission" date="2016-10" db="EMBL/GenBank/DDBJ databases">
        <authorList>
            <person name="Varghese N."/>
            <person name="Submissions S."/>
        </authorList>
    </citation>
    <scope>NUCLEOTIDE SEQUENCE [LARGE SCALE GENOMIC DNA]</scope>
    <source>
        <strain evidence="21">DSM 4771</strain>
    </source>
</reference>
<dbReference type="Pfam" id="PF01219">
    <property type="entry name" value="DAGK_prokar"/>
    <property type="match status" value="1"/>
</dbReference>
<keyword evidence="18" id="KW-0479">Metal-binding</keyword>
<feature type="binding site" evidence="17">
    <location>
        <position position="30"/>
    </location>
    <ligand>
        <name>ATP</name>
        <dbReference type="ChEBI" id="CHEBI:30616"/>
    </ligand>
</feature>
<keyword evidence="8 20" id="KW-0418">Kinase</keyword>
<evidence type="ECO:0000256" key="3">
    <source>
        <dbReference type="ARBA" id="ARBA00022475"/>
    </source>
</evidence>
<evidence type="ECO:0000256" key="17">
    <source>
        <dbReference type="PIRSR" id="PIRSR600829-3"/>
    </source>
</evidence>
<evidence type="ECO:0000256" key="6">
    <source>
        <dbReference type="ARBA" id="ARBA00022692"/>
    </source>
</evidence>
<proteinExistence type="inferred from homology"/>
<evidence type="ECO:0000256" key="9">
    <source>
        <dbReference type="ARBA" id="ARBA00022840"/>
    </source>
</evidence>
<evidence type="ECO:0000256" key="13">
    <source>
        <dbReference type="ARBA" id="ARBA00023209"/>
    </source>
</evidence>
<keyword evidence="5" id="KW-0808">Transferase</keyword>
<feature type="binding site" evidence="18">
    <location>
        <position position="30"/>
    </location>
    <ligand>
        <name>a divalent metal cation</name>
        <dbReference type="ChEBI" id="CHEBI:60240"/>
    </ligand>
</feature>
<evidence type="ECO:0000256" key="11">
    <source>
        <dbReference type="ARBA" id="ARBA00023098"/>
    </source>
</evidence>
<evidence type="ECO:0000256" key="14">
    <source>
        <dbReference type="ARBA" id="ARBA00023264"/>
    </source>
</evidence>
<evidence type="ECO:0000256" key="2">
    <source>
        <dbReference type="ARBA" id="ARBA00005967"/>
    </source>
</evidence>
<evidence type="ECO:0000256" key="7">
    <source>
        <dbReference type="ARBA" id="ARBA00022741"/>
    </source>
</evidence>
<dbReference type="GO" id="GO:0008654">
    <property type="term" value="P:phospholipid biosynthetic process"/>
    <property type="evidence" value="ECO:0007669"/>
    <property type="project" value="UniProtKB-KW"/>
</dbReference>
<comment type="cofactor">
    <cofactor evidence="18">
        <name>Mg(2+)</name>
        <dbReference type="ChEBI" id="CHEBI:18420"/>
    </cofactor>
    <text evidence="18">Mn(2+), Zn(2+), Cd(2+) and Co(2+) support activity to lesser extents.</text>
</comment>
<evidence type="ECO:0000256" key="16">
    <source>
        <dbReference type="PIRSR" id="PIRSR600829-2"/>
    </source>
</evidence>
<organism evidence="20 21">
    <name type="scientific">Salimicrobium halophilum</name>
    <dbReference type="NCBI Taxonomy" id="86666"/>
    <lineage>
        <taxon>Bacteria</taxon>
        <taxon>Bacillati</taxon>
        <taxon>Bacillota</taxon>
        <taxon>Bacilli</taxon>
        <taxon>Bacillales</taxon>
        <taxon>Bacillaceae</taxon>
        <taxon>Salimicrobium</taxon>
    </lineage>
</organism>
<dbReference type="InterPro" id="IPR036945">
    <property type="entry name" value="DAGK_sf"/>
</dbReference>
<feature type="transmembrane region" description="Helical" evidence="19">
    <location>
        <begin position="35"/>
        <end position="52"/>
    </location>
</feature>
<name>A0A1G8PQ68_9BACI</name>
<dbReference type="GO" id="GO:0046872">
    <property type="term" value="F:metal ion binding"/>
    <property type="evidence" value="ECO:0007669"/>
    <property type="project" value="UniProtKB-KW"/>
</dbReference>
<dbReference type="OrthoDB" id="9789934at2"/>
<gene>
    <name evidence="20" type="ORF">SAMN04490247_0132</name>
</gene>
<evidence type="ECO:0000256" key="8">
    <source>
        <dbReference type="ARBA" id="ARBA00022777"/>
    </source>
</evidence>
<dbReference type="CDD" id="cd14265">
    <property type="entry name" value="UDPK_IM_like"/>
    <property type="match status" value="1"/>
</dbReference>
<dbReference type="InterPro" id="IPR033717">
    <property type="entry name" value="UDPK"/>
</dbReference>
<evidence type="ECO:0000256" key="1">
    <source>
        <dbReference type="ARBA" id="ARBA00004651"/>
    </source>
</evidence>
<keyword evidence="9 17" id="KW-0067">ATP-binding</keyword>
<dbReference type="GO" id="GO:0005524">
    <property type="term" value="F:ATP binding"/>
    <property type="evidence" value="ECO:0007669"/>
    <property type="project" value="UniProtKB-KW"/>
</dbReference>
<dbReference type="AlphaFoldDB" id="A0A1G8PQ68"/>
<sequence length="122" mass="13402">MSSASKDPKGKKWIGFRFAISGLIEMIRKERNLKIHLGASVMVVLSGVYFSVSAMEWAILFLTIALVTSLEVMNSVVERVMDFIHPAYHDRVKVIKDAAAGAVLIAAIFAVLIAIVIFVPKL</sequence>
<dbReference type="EMBL" id="FNEV01000001">
    <property type="protein sequence ID" value="SDI94689.1"/>
    <property type="molecule type" value="Genomic_DNA"/>
</dbReference>
<evidence type="ECO:0000313" key="21">
    <source>
        <dbReference type="Proteomes" id="UP000199225"/>
    </source>
</evidence>
<keyword evidence="4" id="KW-0444">Lipid biosynthesis</keyword>
<evidence type="ECO:0000256" key="19">
    <source>
        <dbReference type="SAM" id="Phobius"/>
    </source>
</evidence>
<dbReference type="PANTHER" id="PTHR34299:SF1">
    <property type="entry name" value="DIACYLGLYCEROL KINASE"/>
    <property type="match status" value="1"/>
</dbReference>
<feature type="binding site" evidence="17">
    <location>
        <begin position="96"/>
        <end position="97"/>
    </location>
    <ligand>
        <name>ATP</name>
        <dbReference type="ChEBI" id="CHEBI:30616"/>
    </ligand>
</feature>
<evidence type="ECO:0000256" key="10">
    <source>
        <dbReference type="ARBA" id="ARBA00022989"/>
    </source>
</evidence>
<feature type="binding site" evidence="18">
    <location>
        <position position="78"/>
    </location>
    <ligand>
        <name>a divalent metal cation</name>
        <dbReference type="ChEBI" id="CHEBI:60240"/>
    </ligand>
</feature>
<keyword evidence="14" id="KW-1208">Phospholipid metabolism</keyword>
<keyword evidence="13" id="KW-0594">Phospholipid biosynthesis</keyword>
<dbReference type="Gene3D" id="1.10.287.3610">
    <property type="match status" value="1"/>
</dbReference>
<evidence type="ECO:0000256" key="12">
    <source>
        <dbReference type="ARBA" id="ARBA00023136"/>
    </source>
</evidence>
<dbReference type="PANTHER" id="PTHR34299">
    <property type="entry name" value="DIACYLGLYCEROL KINASE"/>
    <property type="match status" value="1"/>
</dbReference>